<dbReference type="KEGG" id="npz:ACX27_15575"/>
<dbReference type="AlphaFoldDB" id="A0A0M3V6X6"/>
<evidence type="ECO:0000256" key="6">
    <source>
        <dbReference type="SAM" id="Phobius"/>
    </source>
</evidence>
<evidence type="ECO:0000256" key="5">
    <source>
        <dbReference type="ARBA" id="ARBA00023136"/>
    </source>
</evidence>
<name>A0A0M3V6X6_9NOSO</name>
<evidence type="ECO:0000256" key="1">
    <source>
        <dbReference type="ARBA" id="ARBA00004651"/>
    </source>
</evidence>
<dbReference type="PANTHER" id="PTHR43723">
    <property type="entry name" value="COBALT TRANSPORT PROTEIN CBIQ"/>
    <property type="match status" value="1"/>
</dbReference>
<dbReference type="InterPro" id="IPR012809">
    <property type="entry name" value="ECF_CbiQ"/>
</dbReference>
<proteinExistence type="predicted"/>
<keyword evidence="3 6" id="KW-0812">Transmembrane</keyword>
<evidence type="ECO:0000313" key="7">
    <source>
        <dbReference type="EMBL" id="ALF56413.1"/>
    </source>
</evidence>
<organism evidence="7 8">
    <name type="scientific">Nostoc piscinale CENA21</name>
    <dbReference type="NCBI Taxonomy" id="224013"/>
    <lineage>
        <taxon>Bacteria</taxon>
        <taxon>Bacillati</taxon>
        <taxon>Cyanobacteriota</taxon>
        <taxon>Cyanophyceae</taxon>
        <taxon>Nostocales</taxon>
        <taxon>Nostocaceae</taxon>
        <taxon>Nostoc</taxon>
    </lineage>
</organism>
<dbReference type="OrthoDB" id="9815246at2"/>
<feature type="transmembrane region" description="Helical" evidence="6">
    <location>
        <begin position="23"/>
        <end position="50"/>
    </location>
</feature>
<keyword evidence="4 6" id="KW-1133">Transmembrane helix</keyword>
<keyword evidence="5 6" id="KW-0472">Membrane</keyword>
<dbReference type="InterPro" id="IPR052770">
    <property type="entry name" value="Cobalt_transport_CbiQ"/>
</dbReference>
<dbReference type="CDD" id="cd16914">
    <property type="entry name" value="EcfT"/>
    <property type="match status" value="1"/>
</dbReference>
<dbReference type="PATRIC" id="fig|224013.5.peg.3756"/>
<dbReference type="RefSeq" id="WP_062298371.1">
    <property type="nucleotide sequence ID" value="NZ_CP012036.1"/>
</dbReference>
<dbReference type="PANTHER" id="PTHR43723:SF1">
    <property type="entry name" value="COBALT TRANSPORT PROTEIN CBIQ"/>
    <property type="match status" value="1"/>
</dbReference>
<evidence type="ECO:0000256" key="2">
    <source>
        <dbReference type="ARBA" id="ARBA00022475"/>
    </source>
</evidence>
<keyword evidence="8" id="KW-1185">Reference proteome</keyword>
<evidence type="ECO:0000313" key="8">
    <source>
        <dbReference type="Proteomes" id="UP000062645"/>
    </source>
</evidence>
<feature type="transmembrane region" description="Helical" evidence="6">
    <location>
        <begin position="62"/>
        <end position="82"/>
    </location>
</feature>
<reference evidence="7 8" key="2">
    <citation type="journal article" date="2016" name="Genome Announc.">
        <title>Draft Genome Sequence of the N2-Fixing Cyanobacterium Nostoc piscinale CENA21, Isolated from the Brazilian Amazon Floodplain.</title>
        <authorList>
            <person name="Leao T."/>
            <person name="Guimaraes P.I."/>
            <person name="de Melo A.G."/>
            <person name="Ramos R.T."/>
            <person name="Leao P.N."/>
            <person name="Silva A."/>
            <person name="Fiore M.F."/>
            <person name="Schneider M.P."/>
        </authorList>
    </citation>
    <scope>NUCLEOTIDE SEQUENCE [LARGE SCALE GENOMIC DNA]</scope>
    <source>
        <strain evidence="7 8">CENA21</strain>
    </source>
</reference>
<protein>
    <submittedName>
        <fullName evidence="7">Cobalt transporter</fullName>
    </submittedName>
</protein>
<evidence type="ECO:0000256" key="3">
    <source>
        <dbReference type="ARBA" id="ARBA00022692"/>
    </source>
</evidence>
<keyword evidence="2" id="KW-1003">Cell membrane</keyword>
<comment type="subcellular location">
    <subcellularLocation>
        <location evidence="1">Cell membrane</location>
        <topology evidence="1">Multi-pass membrane protein</topology>
    </subcellularLocation>
</comment>
<feature type="transmembrane region" description="Helical" evidence="6">
    <location>
        <begin position="117"/>
        <end position="140"/>
    </location>
</feature>
<dbReference type="Pfam" id="PF02361">
    <property type="entry name" value="CbiQ"/>
    <property type="match status" value="1"/>
</dbReference>
<feature type="transmembrane region" description="Helical" evidence="6">
    <location>
        <begin position="94"/>
        <end position="111"/>
    </location>
</feature>
<accession>A0A0M3V6X6</accession>
<evidence type="ECO:0000256" key="4">
    <source>
        <dbReference type="ARBA" id="ARBA00022989"/>
    </source>
</evidence>
<gene>
    <name evidence="7" type="ORF">ACX27_15575</name>
</gene>
<dbReference type="InterPro" id="IPR003339">
    <property type="entry name" value="ABC/ECF_trnsptr_transmembrane"/>
</dbReference>
<dbReference type="GO" id="GO:0043190">
    <property type="term" value="C:ATP-binding cassette (ABC) transporter complex"/>
    <property type="evidence" value="ECO:0007669"/>
    <property type="project" value="InterPro"/>
</dbReference>
<dbReference type="STRING" id="224013.ACX27_15575"/>
<dbReference type="EMBL" id="CP012036">
    <property type="protein sequence ID" value="ALF56413.1"/>
    <property type="molecule type" value="Genomic_DNA"/>
</dbReference>
<feature type="transmembrane region" description="Helical" evidence="6">
    <location>
        <begin position="152"/>
        <end position="173"/>
    </location>
</feature>
<dbReference type="NCBIfam" id="TIGR02454">
    <property type="entry name" value="ECF_T_CbiQ"/>
    <property type="match status" value="1"/>
</dbReference>
<sequence length="270" mass="31152">MSLQLDTLAYTNRLRKLPPEHKLIFALTTLAIALATHPLVQILIAIWMAVWTIVYAKIPAGIYFRLLLFTIVFCLTSLPALMMNGVSIHDLPKVQLDALYGLTFGQFYIYVSHHGSLQAWSIFTRALASVSCLYFLMLTVPFTEILQTLRYLRFPVLLTDLLLLMYRFIFILLNTTNEIWTAQNSRGGYRTWHSWMKSLAILIGQLLQRTLQAYSQFSLGLEARGFVGEFKVWHPRRYHPQNRYIIEAVCGCIGLIGLEFWRNAGIFIRI</sequence>
<dbReference type="Proteomes" id="UP000062645">
    <property type="component" value="Chromosome"/>
</dbReference>
<dbReference type="GO" id="GO:0006824">
    <property type="term" value="P:cobalt ion transport"/>
    <property type="evidence" value="ECO:0007669"/>
    <property type="project" value="InterPro"/>
</dbReference>
<reference evidence="8" key="1">
    <citation type="submission" date="2015-07" db="EMBL/GenBank/DDBJ databases">
        <title>Genome Of Nitrogen-Fixing Cyanobacterium Nostoc piscinale CENA21 From Solimoes/Amazon River Floodplain Sediments And Comparative Genomics To Uncover Biosynthetic Natural Products Potential.</title>
        <authorList>
            <person name="Leao T.F."/>
            <person name="Leao P.N."/>
            <person name="Guimaraes P.I."/>
            <person name="de Melo A.G.C."/>
            <person name="Ramos R.T.J."/>
            <person name="Silva A."/>
            <person name="Fiore M.F."/>
            <person name="Schneider M.P.C."/>
        </authorList>
    </citation>
    <scope>NUCLEOTIDE SEQUENCE [LARGE SCALE GENOMIC DNA]</scope>
    <source>
        <strain evidence="8">CENA21</strain>
    </source>
</reference>